<protein>
    <submittedName>
        <fullName evidence="2">Uncharacterized protein</fullName>
    </submittedName>
</protein>
<dbReference type="GO" id="GO:0005509">
    <property type="term" value="F:calcium ion binding"/>
    <property type="evidence" value="ECO:0007669"/>
    <property type="project" value="TreeGrafter"/>
</dbReference>
<gene>
    <name evidence="2" type="ORF">FIBSPDRAFT_967185</name>
</gene>
<dbReference type="Proteomes" id="UP000076532">
    <property type="component" value="Unassembled WGS sequence"/>
</dbReference>
<proteinExistence type="inferred from homology"/>
<sequence>MSCLIWYASINQCPQIKSYGRKSCSSVLQQHCISFDKVNDRVIWPLDTFNGFHQIGFDILLCRFVPQHSEDIFYNRPGIFAALHKGNRSAVDPFGLGAGVLKLFMARWAWDGALKKEEMHTIHDGSSFY</sequence>
<dbReference type="EMBL" id="KV417832">
    <property type="protein sequence ID" value="KZP05555.1"/>
    <property type="molecule type" value="Genomic_DNA"/>
</dbReference>
<name>A0A167W067_9AGAM</name>
<keyword evidence="3" id="KW-1185">Reference proteome</keyword>
<dbReference type="AlphaFoldDB" id="A0A167W067"/>
<evidence type="ECO:0000313" key="3">
    <source>
        <dbReference type="Proteomes" id="UP000076532"/>
    </source>
</evidence>
<dbReference type="STRING" id="436010.A0A167W067"/>
<evidence type="ECO:0000256" key="1">
    <source>
        <dbReference type="ARBA" id="ARBA00006765"/>
    </source>
</evidence>
<dbReference type="PANTHER" id="PTHR31495:SF0">
    <property type="entry name" value="BINDING PROTEIN CALEOSIN, PUTATIVE (AFU_ORTHOLOGUE AFUA_5G13750)-RELATED"/>
    <property type="match status" value="1"/>
</dbReference>
<reference evidence="2 3" key="1">
    <citation type="journal article" date="2016" name="Mol. Biol. Evol.">
        <title>Comparative Genomics of Early-Diverging Mushroom-Forming Fungi Provides Insights into the Origins of Lignocellulose Decay Capabilities.</title>
        <authorList>
            <person name="Nagy L.G."/>
            <person name="Riley R."/>
            <person name="Tritt A."/>
            <person name="Adam C."/>
            <person name="Daum C."/>
            <person name="Floudas D."/>
            <person name="Sun H."/>
            <person name="Yadav J.S."/>
            <person name="Pangilinan J."/>
            <person name="Larsson K.H."/>
            <person name="Matsuura K."/>
            <person name="Barry K."/>
            <person name="Labutti K."/>
            <person name="Kuo R."/>
            <person name="Ohm R.A."/>
            <person name="Bhattacharya S.S."/>
            <person name="Shirouzu T."/>
            <person name="Yoshinaga Y."/>
            <person name="Martin F.M."/>
            <person name="Grigoriev I.V."/>
            <person name="Hibbett D.S."/>
        </authorList>
    </citation>
    <scope>NUCLEOTIDE SEQUENCE [LARGE SCALE GENOMIC DNA]</scope>
    <source>
        <strain evidence="2 3">CBS 109695</strain>
    </source>
</reference>
<comment type="similarity">
    <text evidence="1">Belongs to the caleosin family.</text>
</comment>
<dbReference type="OrthoDB" id="640742at2759"/>
<dbReference type="PANTHER" id="PTHR31495">
    <property type="entry name" value="PEROXYGENASE 3-RELATED"/>
    <property type="match status" value="1"/>
</dbReference>
<dbReference type="InterPro" id="IPR007736">
    <property type="entry name" value="Caleosin-related"/>
</dbReference>
<evidence type="ECO:0000313" key="2">
    <source>
        <dbReference type="EMBL" id="KZP05555.1"/>
    </source>
</evidence>
<dbReference type="Pfam" id="PF05042">
    <property type="entry name" value="Caleosin"/>
    <property type="match status" value="1"/>
</dbReference>
<dbReference type="GO" id="GO:0004497">
    <property type="term" value="F:monooxygenase activity"/>
    <property type="evidence" value="ECO:0007669"/>
    <property type="project" value="TreeGrafter"/>
</dbReference>
<organism evidence="2 3">
    <name type="scientific">Athelia psychrophila</name>
    <dbReference type="NCBI Taxonomy" id="1759441"/>
    <lineage>
        <taxon>Eukaryota</taxon>
        <taxon>Fungi</taxon>
        <taxon>Dikarya</taxon>
        <taxon>Basidiomycota</taxon>
        <taxon>Agaricomycotina</taxon>
        <taxon>Agaricomycetes</taxon>
        <taxon>Agaricomycetidae</taxon>
        <taxon>Atheliales</taxon>
        <taxon>Atheliaceae</taxon>
        <taxon>Athelia</taxon>
    </lineage>
</organism>
<accession>A0A167W067</accession>